<feature type="coiled-coil region" evidence="1">
    <location>
        <begin position="33"/>
        <end position="64"/>
    </location>
</feature>
<dbReference type="EMBL" id="SNRW01003371">
    <property type="protein sequence ID" value="KAA6390030.1"/>
    <property type="molecule type" value="Genomic_DNA"/>
</dbReference>
<protein>
    <submittedName>
        <fullName evidence="2">Uncharacterized protein</fullName>
    </submittedName>
</protein>
<reference evidence="2 3" key="1">
    <citation type="submission" date="2019-03" db="EMBL/GenBank/DDBJ databases">
        <title>Single cell metagenomics reveals metabolic interactions within the superorganism composed of flagellate Streblomastix strix and complex community of Bacteroidetes bacteria on its surface.</title>
        <authorList>
            <person name="Treitli S.C."/>
            <person name="Kolisko M."/>
            <person name="Husnik F."/>
            <person name="Keeling P."/>
            <person name="Hampl V."/>
        </authorList>
    </citation>
    <scope>NUCLEOTIDE SEQUENCE [LARGE SCALE GENOMIC DNA]</scope>
    <source>
        <strain evidence="2">ST1C</strain>
    </source>
</reference>
<sequence length="243" mass="28985">MDQLENDLEDNKFFESILNQPTNFKQVTNEKGAKRTYNRKSKMNEKAKALMEQMMNKENEKNNEIISEIVNEVIDVSPINETINEPIIEQTNKKKHENILYYLRNAEGVQETRIAKNQEEYRLEKQWRQQDEQEVKQKKKEEFDKRANEVINKLTNEEYKKRIAVKIACMKLMQEVHESPMRQYEQFSRVISDAFDAIRVQVQSRTIKERIEGAVVSLYEYRKFDDDKLKNKPQTGHAMDLCL</sequence>
<dbReference type="Proteomes" id="UP000324800">
    <property type="component" value="Unassembled WGS sequence"/>
</dbReference>
<keyword evidence="1" id="KW-0175">Coiled coil</keyword>
<evidence type="ECO:0000256" key="1">
    <source>
        <dbReference type="SAM" id="Coils"/>
    </source>
</evidence>
<organism evidence="2 3">
    <name type="scientific">Streblomastix strix</name>
    <dbReference type="NCBI Taxonomy" id="222440"/>
    <lineage>
        <taxon>Eukaryota</taxon>
        <taxon>Metamonada</taxon>
        <taxon>Preaxostyla</taxon>
        <taxon>Oxymonadida</taxon>
        <taxon>Streblomastigidae</taxon>
        <taxon>Streblomastix</taxon>
    </lineage>
</organism>
<gene>
    <name evidence="2" type="ORF">EZS28_014441</name>
</gene>
<dbReference type="AlphaFoldDB" id="A0A5J4W5J6"/>
<evidence type="ECO:0000313" key="3">
    <source>
        <dbReference type="Proteomes" id="UP000324800"/>
    </source>
</evidence>
<proteinExistence type="predicted"/>
<evidence type="ECO:0000313" key="2">
    <source>
        <dbReference type="EMBL" id="KAA6390030.1"/>
    </source>
</evidence>
<comment type="caution">
    <text evidence="2">The sequence shown here is derived from an EMBL/GenBank/DDBJ whole genome shotgun (WGS) entry which is preliminary data.</text>
</comment>
<accession>A0A5J4W5J6</accession>
<name>A0A5J4W5J6_9EUKA</name>